<comment type="similarity">
    <text evidence="1">Belongs to the IS21/IS1162 putative ATP-binding protein family.</text>
</comment>
<dbReference type="InterPro" id="IPR027417">
    <property type="entry name" value="P-loop_NTPase"/>
</dbReference>
<dbReference type="SMART" id="SM00382">
    <property type="entry name" value="AAA"/>
    <property type="match status" value="1"/>
</dbReference>
<protein>
    <submittedName>
        <fullName evidence="6">IS21-like element helper ATPase IstB</fullName>
    </submittedName>
</protein>
<dbReference type="InterPro" id="IPR003593">
    <property type="entry name" value="AAA+_ATPase"/>
</dbReference>
<dbReference type="PANTHER" id="PTHR30050:SF4">
    <property type="entry name" value="ATP-BINDING PROTEIN RV3427C IN INSERTION SEQUENCE-RELATED"/>
    <property type="match status" value="1"/>
</dbReference>
<sequence>MSKAAETDARIRELALNLRLGGTSVVKTYKEISLTDRAEFVLQLLQKLWDARVRDRVERNQVKAGLLRTKTLENFDCSCLELPRNLDLAWLTQCRFIEAKQNLILLGHPGTGKTHFATALGLQACRLGYKALFKRMAVLVEELSSAHETGQLPRLKRRFEKCDLLVIDEWGYLPTNVTGTRLLFELIADCYERRSLILTTNMPIPEWNKIFCDERLLMAMIDRLAHHGYLIKHMGESYRLSHSLMK</sequence>
<dbReference type="SUPFAM" id="SSF52540">
    <property type="entry name" value="P-loop containing nucleoside triphosphate hydrolases"/>
    <property type="match status" value="1"/>
</dbReference>
<evidence type="ECO:0000313" key="7">
    <source>
        <dbReference type="Proteomes" id="UP001165481"/>
    </source>
</evidence>
<keyword evidence="2" id="KW-0547">Nucleotide-binding</keyword>
<comment type="caution">
    <text evidence="6">The sequence shown here is derived from an EMBL/GenBank/DDBJ whole genome shotgun (WGS) entry which is preliminary data.</text>
</comment>
<dbReference type="EMBL" id="JAKZJU020000002">
    <property type="protein sequence ID" value="MDL2060366.1"/>
    <property type="molecule type" value="Genomic_DNA"/>
</dbReference>
<dbReference type="InterPro" id="IPR047661">
    <property type="entry name" value="IstB"/>
</dbReference>
<dbReference type="NCBIfam" id="NF038214">
    <property type="entry name" value="IS21_help_AAA"/>
    <property type="match status" value="1"/>
</dbReference>
<dbReference type="InterPro" id="IPR002611">
    <property type="entry name" value="IstB_ATP-bd"/>
</dbReference>
<organism evidence="6 7">
    <name type="scientific">Mesosutterella faecium</name>
    <dbReference type="NCBI Taxonomy" id="2925194"/>
    <lineage>
        <taxon>Bacteria</taxon>
        <taxon>Pseudomonadati</taxon>
        <taxon>Pseudomonadota</taxon>
        <taxon>Betaproteobacteria</taxon>
        <taxon>Burkholderiales</taxon>
        <taxon>Sutterellaceae</taxon>
        <taxon>Mesosutterella</taxon>
    </lineage>
</organism>
<evidence type="ECO:0000256" key="3">
    <source>
        <dbReference type="ARBA" id="ARBA00022840"/>
    </source>
</evidence>
<evidence type="ECO:0000256" key="1">
    <source>
        <dbReference type="ARBA" id="ARBA00008059"/>
    </source>
</evidence>
<dbReference type="InterPro" id="IPR028350">
    <property type="entry name" value="DNAC/IstB-like"/>
</dbReference>
<feature type="domain" description="AAA+ ATPase" evidence="4">
    <location>
        <begin position="99"/>
        <end position="232"/>
    </location>
</feature>
<gene>
    <name evidence="6" type="primary">istB</name>
    <name evidence="5" type="ORF">MUN46_005090</name>
    <name evidence="6" type="ORF">MUN46_010510</name>
</gene>
<keyword evidence="7" id="KW-1185">Reference proteome</keyword>
<dbReference type="PIRSF" id="PIRSF003073">
    <property type="entry name" value="DNAC_TnpB_IstB"/>
    <property type="match status" value="1"/>
</dbReference>
<proteinExistence type="inferred from homology"/>
<dbReference type="Pfam" id="PF01695">
    <property type="entry name" value="IstB_IS21"/>
    <property type="match status" value="1"/>
</dbReference>
<reference evidence="6" key="1">
    <citation type="submission" date="2023-03" db="EMBL/GenBank/DDBJ databases">
        <title>Mesosutterella sp. nov. isolated from porcine feces.</title>
        <authorList>
            <person name="Yu S."/>
        </authorList>
    </citation>
    <scope>NUCLEOTIDE SEQUENCE</scope>
    <source>
        <strain evidence="6">AGMB02718</strain>
    </source>
</reference>
<evidence type="ECO:0000256" key="2">
    <source>
        <dbReference type="ARBA" id="ARBA00022741"/>
    </source>
</evidence>
<name>A0ABT7IST6_9BURK</name>
<dbReference type="RefSeq" id="WP_243377472.1">
    <property type="nucleotide sequence ID" value="NZ_JAKZJU020000001.1"/>
</dbReference>
<dbReference type="CDD" id="cd00009">
    <property type="entry name" value="AAA"/>
    <property type="match status" value="1"/>
</dbReference>
<dbReference type="Proteomes" id="UP001165481">
    <property type="component" value="Unassembled WGS sequence"/>
</dbReference>
<dbReference type="Gene3D" id="3.40.50.300">
    <property type="entry name" value="P-loop containing nucleotide triphosphate hydrolases"/>
    <property type="match status" value="1"/>
</dbReference>
<evidence type="ECO:0000313" key="5">
    <source>
        <dbReference type="EMBL" id="MDL2059307.1"/>
    </source>
</evidence>
<accession>A0ABT7IST6</accession>
<evidence type="ECO:0000259" key="4">
    <source>
        <dbReference type="SMART" id="SM00382"/>
    </source>
</evidence>
<dbReference type="EMBL" id="JAKZJU020000001">
    <property type="protein sequence ID" value="MDL2059307.1"/>
    <property type="molecule type" value="Genomic_DNA"/>
</dbReference>
<keyword evidence="3" id="KW-0067">ATP-binding</keyword>
<dbReference type="PANTHER" id="PTHR30050">
    <property type="entry name" value="CHROMOSOMAL REPLICATION INITIATOR PROTEIN DNAA"/>
    <property type="match status" value="1"/>
</dbReference>
<evidence type="ECO:0000313" key="6">
    <source>
        <dbReference type="EMBL" id="MDL2060366.1"/>
    </source>
</evidence>